<proteinExistence type="predicted"/>
<sequence length="262" mass="29397">MASKHGGLVLGADQAHTNGILAALNKLKGIEDLTNNNFISWHKQVIGQLSTIHFDPYLSDVIQQVIQPTDEELEANPNARPHTTGRLVPEFLKGPANLWRIIKDYHQSDNEASLYLIQSKLNNFQQDYKTSITTHLDVFTKLKHELVNRGGHVNESHLGQLLLHSLDNSHIAEVKYIPNNLKPITSRGVIQPLKSYKDNNSNFGVSAKSKNTNTINNLKLAGNTFKPNTLKPKCTPTNYLGPHPAAECSKKPENRKSEREWF</sequence>
<reference evidence="3" key="1">
    <citation type="submission" date="2014-03" db="EMBL/GenBank/DDBJ databases">
        <title>The Genome Sequence of Puccinia striiformis f. sp. tritici PST-78.</title>
        <authorList>
            <consortium name="The Broad Institute Genome Sequencing Platform"/>
            <person name="Cuomo C."/>
            <person name="Hulbert S."/>
            <person name="Chen X."/>
            <person name="Walker B."/>
            <person name="Young S.K."/>
            <person name="Zeng Q."/>
            <person name="Gargeya S."/>
            <person name="Fitzgerald M."/>
            <person name="Haas B."/>
            <person name="Abouelleil A."/>
            <person name="Alvarado L."/>
            <person name="Arachchi H.M."/>
            <person name="Berlin A.M."/>
            <person name="Chapman S.B."/>
            <person name="Goldberg J."/>
            <person name="Griggs A."/>
            <person name="Gujja S."/>
            <person name="Hansen M."/>
            <person name="Howarth C."/>
            <person name="Imamovic A."/>
            <person name="Larimer J."/>
            <person name="McCowan C."/>
            <person name="Montmayeur A."/>
            <person name="Murphy C."/>
            <person name="Neiman D."/>
            <person name="Pearson M."/>
            <person name="Priest M."/>
            <person name="Roberts A."/>
            <person name="Saif S."/>
            <person name="Shea T."/>
            <person name="Sisk P."/>
            <person name="Sykes S."/>
            <person name="Wortman J."/>
            <person name="Nusbaum C."/>
            <person name="Birren B."/>
        </authorList>
    </citation>
    <scope>NUCLEOTIDE SEQUENCE [LARGE SCALE GENOMIC DNA]</scope>
    <source>
        <strain evidence="3">race PST-78</strain>
    </source>
</reference>
<dbReference type="AlphaFoldDB" id="A0A0L0UQ18"/>
<dbReference type="EMBL" id="AJIL01000504">
    <property type="protein sequence ID" value="KNE89118.1"/>
    <property type="molecule type" value="Genomic_DNA"/>
</dbReference>
<gene>
    <name evidence="2" type="ORF">PSTG_17424</name>
</gene>
<organism evidence="2 3">
    <name type="scientific">Puccinia striiformis f. sp. tritici PST-78</name>
    <dbReference type="NCBI Taxonomy" id="1165861"/>
    <lineage>
        <taxon>Eukaryota</taxon>
        <taxon>Fungi</taxon>
        <taxon>Dikarya</taxon>
        <taxon>Basidiomycota</taxon>
        <taxon>Pucciniomycotina</taxon>
        <taxon>Pucciniomycetes</taxon>
        <taxon>Pucciniales</taxon>
        <taxon>Pucciniaceae</taxon>
        <taxon>Puccinia</taxon>
    </lineage>
</organism>
<evidence type="ECO:0000313" key="3">
    <source>
        <dbReference type="Proteomes" id="UP000054564"/>
    </source>
</evidence>
<feature type="compositionally biased region" description="Basic and acidic residues" evidence="1">
    <location>
        <begin position="248"/>
        <end position="262"/>
    </location>
</feature>
<dbReference type="Pfam" id="PF14223">
    <property type="entry name" value="Retrotran_gag_2"/>
    <property type="match status" value="1"/>
</dbReference>
<keyword evidence="3" id="KW-1185">Reference proteome</keyword>
<comment type="caution">
    <text evidence="2">The sequence shown here is derived from an EMBL/GenBank/DDBJ whole genome shotgun (WGS) entry which is preliminary data.</text>
</comment>
<accession>A0A0L0UQ18</accession>
<evidence type="ECO:0000256" key="1">
    <source>
        <dbReference type="SAM" id="MobiDB-lite"/>
    </source>
</evidence>
<dbReference type="Proteomes" id="UP000054564">
    <property type="component" value="Unassembled WGS sequence"/>
</dbReference>
<feature type="region of interest" description="Disordered" evidence="1">
    <location>
        <begin position="235"/>
        <end position="262"/>
    </location>
</feature>
<evidence type="ECO:0000313" key="2">
    <source>
        <dbReference type="EMBL" id="KNE89118.1"/>
    </source>
</evidence>
<name>A0A0L0UQ18_9BASI</name>
<protein>
    <submittedName>
        <fullName evidence="2">Uncharacterized protein</fullName>
    </submittedName>
</protein>